<dbReference type="Gene3D" id="3.30.710.10">
    <property type="entry name" value="Potassium Channel Kv1.1, Chain A"/>
    <property type="match status" value="1"/>
</dbReference>
<dbReference type="EMBL" id="BPQB01000054">
    <property type="protein sequence ID" value="GJE95933.1"/>
    <property type="molecule type" value="Genomic_DNA"/>
</dbReference>
<evidence type="ECO:0000313" key="3">
    <source>
        <dbReference type="Proteomes" id="UP000703269"/>
    </source>
</evidence>
<evidence type="ECO:0000259" key="1">
    <source>
        <dbReference type="PROSITE" id="PS50097"/>
    </source>
</evidence>
<dbReference type="InterPro" id="IPR011333">
    <property type="entry name" value="SKP1/BTB/POZ_sf"/>
</dbReference>
<dbReference type="SMART" id="SM00225">
    <property type="entry name" value="BTB"/>
    <property type="match status" value="1"/>
</dbReference>
<dbReference type="Pfam" id="PF00651">
    <property type="entry name" value="BTB"/>
    <property type="match status" value="1"/>
</dbReference>
<dbReference type="PROSITE" id="PS50097">
    <property type="entry name" value="BTB"/>
    <property type="match status" value="1"/>
</dbReference>
<proteinExistence type="predicted"/>
<name>A0A9P3GJ80_9APHY</name>
<comment type="caution">
    <text evidence="2">The sequence shown here is derived from an EMBL/GenBank/DDBJ whole genome shotgun (WGS) entry which is preliminary data.</text>
</comment>
<keyword evidence="3" id="KW-1185">Reference proteome</keyword>
<gene>
    <name evidence="2" type="ORF">PsYK624_121250</name>
</gene>
<feature type="domain" description="BTB" evidence="1">
    <location>
        <begin position="19"/>
        <end position="96"/>
    </location>
</feature>
<dbReference type="CDD" id="cd18186">
    <property type="entry name" value="BTB_POZ_ZBTB_KLHL-like"/>
    <property type="match status" value="1"/>
</dbReference>
<organism evidence="2 3">
    <name type="scientific">Phanerochaete sordida</name>
    <dbReference type="NCBI Taxonomy" id="48140"/>
    <lineage>
        <taxon>Eukaryota</taxon>
        <taxon>Fungi</taxon>
        <taxon>Dikarya</taxon>
        <taxon>Basidiomycota</taxon>
        <taxon>Agaricomycotina</taxon>
        <taxon>Agaricomycetes</taxon>
        <taxon>Polyporales</taxon>
        <taxon>Phanerochaetaceae</taxon>
        <taxon>Phanerochaete</taxon>
    </lineage>
</organism>
<dbReference type="AlphaFoldDB" id="A0A9P3GJ80"/>
<evidence type="ECO:0000313" key="2">
    <source>
        <dbReference type="EMBL" id="GJE95933.1"/>
    </source>
</evidence>
<reference evidence="2 3" key="1">
    <citation type="submission" date="2021-08" db="EMBL/GenBank/DDBJ databases">
        <title>Draft Genome Sequence of Phanerochaete sordida strain YK-624.</title>
        <authorList>
            <person name="Mori T."/>
            <person name="Dohra H."/>
            <person name="Suzuki T."/>
            <person name="Kawagishi H."/>
            <person name="Hirai H."/>
        </authorList>
    </citation>
    <scope>NUCLEOTIDE SEQUENCE [LARGE SCALE GENOMIC DNA]</scope>
    <source>
        <strain evidence="2 3">YK-624</strain>
    </source>
</reference>
<dbReference type="InterPro" id="IPR000210">
    <property type="entry name" value="BTB/POZ_dom"/>
</dbReference>
<dbReference type="OrthoDB" id="3268787at2759"/>
<protein>
    <recommendedName>
        <fullName evidence="1">BTB domain-containing protein</fullName>
    </recommendedName>
</protein>
<dbReference type="SUPFAM" id="SSF54695">
    <property type="entry name" value="POZ domain"/>
    <property type="match status" value="1"/>
</dbReference>
<accession>A0A9P3GJ80</accession>
<dbReference type="Proteomes" id="UP000703269">
    <property type="component" value="Unassembled WGS sequence"/>
</dbReference>
<sequence length="355" mass="40218">MSEAAQEMQRHPTLYKATGDIVVSATSEDLTHLFRVHTVILAEHSPVFAGMLTLPKGPDVDMQTYDGVPVVHLPDDAKDVESLLVLLYSPGTPVFKDEWSFAADAYGLMSIATKYQVDSICAAVTKHLRGQWPSTLDAFLQKRGTTRQSLSSGPFYHGIPQQTPDPASAIRLATDFNIPEILPAVYYELSLLDISRTTAFLTMQERRLPRWDLLRPEELLRYYQGKFLLAKRSEQASQVFALDNEDRCETIFDDYEWESCDIDNCSECRQALARARDCWGEKGSFFQSARGDPIHRLLKMYDQLRGSELCEPCAAEFRTECKGRVENLWKSLPKIFSLEGNPFFAPAPPNRRAHK</sequence>